<dbReference type="InterPro" id="IPR014030">
    <property type="entry name" value="Ketoacyl_synth_N"/>
</dbReference>
<gene>
    <name evidence="7" type="ORF">NQU54_46260</name>
</gene>
<dbReference type="CDD" id="cd00833">
    <property type="entry name" value="PKS"/>
    <property type="match status" value="1"/>
</dbReference>
<evidence type="ECO:0000259" key="5">
    <source>
        <dbReference type="PROSITE" id="PS50075"/>
    </source>
</evidence>
<dbReference type="InterPro" id="IPR036736">
    <property type="entry name" value="ACP-like_sf"/>
</dbReference>
<dbReference type="GO" id="GO:0004312">
    <property type="term" value="F:fatty acid synthase activity"/>
    <property type="evidence" value="ECO:0007669"/>
    <property type="project" value="TreeGrafter"/>
</dbReference>
<dbReference type="Gene3D" id="1.10.1200.10">
    <property type="entry name" value="ACP-like"/>
    <property type="match status" value="1"/>
</dbReference>
<dbReference type="SMART" id="SM00825">
    <property type="entry name" value="PKS_KS"/>
    <property type="match status" value="1"/>
</dbReference>
<protein>
    <submittedName>
        <fullName evidence="7">Phosphopantetheine-binding protein</fullName>
    </submittedName>
</protein>
<dbReference type="GO" id="GO:0006633">
    <property type="term" value="P:fatty acid biosynthetic process"/>
    <property type="evidence" value="ECO:0007669"/>
    <property type="project" value="TreeGrafter"/>
</dbReference>
<dbReference type="InterPro" id="IPR016039">
    <property type="entry name" value="Thiolase-like"/>
</dbReference>
<name>A0A9X2M5N9_STRMQ</name>
<evidence type="ECO:0000313" key="8">
    <source>
        <dbReference type="Proteomes" id="UP001142400"/>
    </source>
</evidence>
<organism evidence="7 8">
    <name type="scientific">Streptomyces malaysiensis subsp. samsunensis</name>
    <dbReference type="NCBI Taxonomy" id="459658"/>
    <lineage>
        <taxon>Bacteria</taxon>
        <taxon>Bacillati</taxon>
        <taxon>Actinomycetota</taxon>
        <taxon>Actinomycetes</taxon>
        <taxon>Kitasatosporales</taxon>
        <taxon>Streptomycetaceae</taxon>
        <taxon>Streptomyces</taxon>
        <taxon>Streptomyces violaceusniger group</taxon>
    </lineage>
</organism>
<evidence type="ECO:0000313" key="7">
    <source>
        <dbReference type="EMBL" id="MCQ8836221.1"/>
    </source>
</evidence>
<feature type="domain" description="Carrier" evidence="5">
    <location>
        <begin position="592"/>
        <end position="666"/>
    </location>
</feature>
<reference evidence="7" key="1">
    <citation type="submission" date="2022-06" db="EMBL/GenBank/DDBJ databases">
        <title>WGS of actinobacteria.</title>
        <authorList>
            <person name="Thawai C."/>
        </authorList>
    </citation>
    <scope>NUCLEOTIDE SEQUENCE</scope>
    <source>
        <strain evidence="7">DSM 42010</strain>
    </source>
</reference>
<dbReference type="SMART" id="SM00823">
    <property type="entry name" value="PKS_PP"/>
    <property type="match status" value="1"/>
</dbReference>
<feature type="region of interest" description="Disordered" evidence="4">
    <location>
        <begin position="571"/>
        <end position="591"/>
    </location>
</feature>
<evidence type="ECO:0000259" key="6">
    <source>
        <dbReference type="PROSITE" id="PS52004"/>
    </source>
</evidence>
<dbReference type="Gene3D" id="3.30.70.3290">
    <property type="match status" value="1"/>
</dbReference>
<accession>A0A9X2M5N9</accession>
<keyword evidence="3" id="KW-0808">Transferase</keyword>
<dbReference type="GO" id="GO:0031177">
    <property type="term" value="F:phosphopantetheine binding"/>
    <property type="evidence" value="ECO:0007669"/>
    <property type="project" value="InterPro"/>
</dbReference>
<dbReference type="EMBL" id="JANIIC010000115">
    <property type="protein sequence ID" value="MCQ8836221.1"/>
    <property type="molecule type" value="Genomic_DNA"/>
</dbReference>
<dbReference type="GO" id="GO:0017000">
    <property type="term" value="P:antibiotic biosynthetic process"/>
    <property type="evidence" value="ECO:0007669"/>
    <property type="project" value="UniProtKB-ARBA"/>
</dbReference>
<dbReference type="Pfam" id="PF00109">
    <property type="entry name" value="ketoacyl-synt"/>
    <property type="match status" value="1"/>
</dbReference>
<dbReference type="PANTHER" id="PTHR43775">
    <property type="entry name" value="FATTY ACID SYNTHASE"/>
    <property type="match status" value="1"/>
</dbReference>
<dbReference type="SUPFAM" id="SSF53901">
    <property type="entry name" value="Thiolase-like"/>
    <property type="match status" value="1"/>
</dbReference>
<dbReference type="RefSeq" id="WP_257636287.1">
    <property type="nucleotide sequence ID" value="NZ_JANIIC010000115.1"/>
</dbReference>
<dbReference type="Pfam" id="PF00550">
    <property type="entry name" value="PP-binding"/>
    <property type="match status" value="1"/>
</dbReference>
<dbReference type="SUPFAM" id="SSF47336">
    <property type="entry name" value="ACP-like"/>
    <property type="match status" value="1"/>
</dbReference>
<dbReference type="Pfam" id="PF22621">
    <property type="entry name" value="CurL-like_PKS_C"/>
    <property type="match status" value="1"/>
</dbReference>
<keyword evidence="2" id="KW-0597">Phosphoprotein</keyword>
<dbReference type="InterPro" id="IPR050091">
    <property type="entry name" value="PKS_NRPS_Biosynth_Enz"/>
</dbReference>
<feature type="domain" description="Ketosynthase family 3 (KS3)" evidence="6">
    <location>
        <begin position="9"/>
        <end position="417"/>
    </location>
</feature>
<proteinExistence type="predicted"/>
<sequence>MHSENTDGDRSIAIVGIGCRLPGGIHGPEALWRLLAEGREAPPDESVTRPWPGRLDPHDRLIEDVDAFDAGFFGIAPREAECMDPQHRLLLEVAYEALQDGGLPLVLGPHVSTGVFVGTSTEDYARVVASANRTDLLGWVGAARASAAARLSHHLRSAGPSLVLDTDRSSSLAAVHLAVRSLREGECDLALAGASNLILAAHTGTAFGAAGLLAPDGRCRFGSAAASGFARAEAVVVVALKRLRDARAANDRIYAIIAGSAVNHDAGRSDDFLTPSAQAQCAVIRRACADAGIGVHELRYIEAHGTGTPVGDRVELSALAALPRYPAALRLTGSVKTNLGHTEAAAGLVGLVKTALMLDHRRLVPTLHTRPISSAVDPEAIELVEDIRPWPDSDGPPYAGVSSFGLMGTNGHVVLTALSTGWLAGPENHGRSADGRAGRQGVGHEDGPAHLIPLSARTPEALRTLRSAYVHMLKAADDPPELRDIAWTAACRRDHHTFRTALTARSHDELLAALTRDDRGGEDNGDAEALVELTRRYEAGENIDWAAAQRPGRTVRLPAHPWLHGRHWVTDEHGSPRAGACPPTASSADDQDPEAWTRAQVTAAVAQVLGHVPDASLPLSDGGITSLMGLELRQILMESTGVELDTTFVYEHPTIDAVCRHILSRRARQRGTPQLDDDLDTALAMLQQHLGPDECERLLHAELRELTEERTHEENV</sequence>
<evidence type="ECO:0000256" key="3">
    <source>
        <dbReference type="ARBA" id="ARBA00022679"/>
    </source>
</evidence>
<keyword evidence="8" id="KW-1185">Reference proteome</keyword>
<dbReference type="PANTHER" id="PTHR43775:SF37">
    <property type="entry name" value="SI:DKEY-61P9.11"/>
    <property type="match status" value="1"/>
</dbReference>
<keyword evidence="1" id="KW-0596">Phosphopantetheine</keyword>
<dbReference type="PROSITE" id="PS50075">
    <property type="entry name" value="CARRIER"/>
    <property type="match status" value="1"/>
</dbReference>
<dbReference type="InterPro" id="IPR009081">
    <property type="entry name" value="PP-bd_ACP"/>
</dbReference>
<dbReference type="PROSITE" id="PS52004">
    <property type="entry name" value="KS3_2"/>
    <property type="match status" value="1"/>
</dbReference>
<evidence type="ECO:0000256" key="4">
    <source>
        <dbReference type="SAM" id="MobiDB-lite"/>
    </source>
</evidence>
<evidence type="ECO:0000256" key="1">
    <source>
        <dbReference type="ARBA" id="ARBA00022450"/>
    </source>
</evidence>
<dbReference type="Gene3D" id="3.40.47.10">
    <property type="match status" value="1"/>
</dbReference>
<dbReference type="AlphaFoldDB" id="A0A9X2M5N9"/>
<dbReference type="InterPro" id="IPR014031">
    <property type="entry name" value="Ketoacyl_synth_C"/>
</dbReference>
<dbReference type="InterPro" id="IPR020841">
    <property type="entry name" value="PKS_Beta-ketoAc_synthase_dom"/>
</dbReference>
<dbReference type="Pfam" id="PF02801">
    <property type="entry name" value="Ketoacyl-synt_C"/>
    <property type="match status" value="1"/>
</dbReference>
<comment type="caution">
    <text evidence="7">The sequence shown here is derived from an EMBL/GenBank/DDBJ whole genome shotgun (WGS) entry which is preliminary data.</text>
</comment>
<dbReference type="InterPro" id="IPR020806">
    <property type="entry name" value="PKS_PP-bd"/>
</dbReference>
<evidence type="ECO:0000256" key="2">
    <source>
        <dbReference type="ARBA" id="ARBA00022553"/>
    </source>
</evidence>
<dbReference type="Proteomes" id="UP001142400">
    <property type="component" value="Unassembled WGS sequence"/>
</dbReference>